<keyword evidence="9 10" id="KW-0413">Isomerase</keyword>
<evidence type="ECO:0000256" key="2">
    <source>
        <dbReference type="ARBA" id="ARBA00000909"/>
    </source>
</evidence>
<dbReference type="GO" id="GO:0005739">
    <property type="term" value="C:mitochondrion"/>
    <property type="evidence" value="ECO:0007669"/>
    <property type="project" value="TreeGrafter"/>
</dbReference>
<dbReference type="Gene3D" id="3.40.50.10260">
    <property type="entry name" value="YjeF N-terminal domain"/>
    <property type="match status" value="1"/>
</dbReference>
<feature type="binding site" evidence="10">
    <location>
        <position position="63"/>
    </location>
    <ligand>
        <name>K(+)</name>
        <dbReference type="ChEBI" id="CHEBI:29103"/>
    </ligand>
</feature>
<feature type="binding site" evidence="10">
    <location>
        <begin position="62"/>
        <end position="66"/>
    </location>
    <ligand>
        <name>(6S)-NADPHX</name>
        <dbReference type="ChEBI" id="CHEBI:64076"/>
    </ligand>
</feature>
<dbReference type="AlphaFoldDB" id="A0AAD7UAL2"/>
<keyword evidence="8 10" id="KW-0520">NAD</keyword>
<feature type="domain" description="YjeF N-terminal" evidence="12">
    <location>
        <begin position="11"/>
        <end position="216"/>
    </location>
</feature>
<evidence type="ECO:0000256" key="7">
    <source>
        <dbReference type="ARBA" id="ARBA00022958"/>
    </source>
</evidence>
<comment type="catalytic activity">
    <reaction evidence="2 10">
        <text>(6R)-NADPHX = (6S)-NADPHX</text>
        <dbReference type="Rhea" id="RHEA:32227"/>
        <dbReference type="ChEBI" id="CHEBI:64076"/>
        <dbReference type="ChEBI" id="CHEBI:64077"/>
        <dbReference type="EC" id="5.1.99.6"/>
    </reaction>
</comment>
<comment type="cofactor">
    <cofactor evidence="10">
        <name>K(+)</name>
        <dbReference type="ChEBI" id="CHEBI:29103"/>
    </cofactor>
    <text evidence="10">Binds 1 potassium ion per subunit.</text>
</comment>
<feature type="chain" id="PRO_5042139036" description="NAD(P)H-hydrate epimerase" evidence="11">
    <location>
        <begin position="17"/>
        <end position="229"/>
    </location>
</feature>
<comment type="function">
    <text evidence="10">Catalyzes the epimerization of the S- and R-forms of NAD(P)HX, a damaged form of NAD(P)H that is a result of enzymatic or heat-dependent hydration. This is a prerequisite for the S-specific NAD(P)H-hydrate dehydratase to allow the repair of both epimers of NAD(P)HX.</text>
</comment>
<dbReference type="PROSITE" id="PS51385">
    <property type="entry name" value="YJEF_N"/>
    <property type="match status" value="1"/>
</dbReference>
<keyword evidence="11" id="KW-0732">Signal</keyword>
<feature type="binding site" evidence="10">
    <location>
        <position position="160"/>
    </location>
    <ligand>
        <name>K(+)</name>
        <dbReference type="ChEBI" id="CHEBI:29103"/>
    </ligand>
</feature>
<evidence type="ECO:0000256" key="10">
    <source>
        <dbReference type="HAMAP-Rule" id="MF_03159"/>
    </source>
</evidence>
<dbReference type="SUPFAM" id="SSF64153">
    <property type="entry name" value="YjeF N-terminal domain-like"/>
    <property type="match status" value="1"/>
</dbReference>
<dbReference type="Pfam" id="PF03853">
    <property type="entry name" value="YjeF_N"/>
    <property type="match status" value="1"/>
</dbReference>
<organism evidence="13 14">
    <name type="scientific">Chrysophaeum taylorii</name>
    <dbReference type="NCBI Taxonomy" id="2483200"/>
    <lineage>
        <taxon>Eukaryota</taxon>
        <taxon>Sar</taxon>
        <taxon>Stramenopiles</taxon>
        <taxon>Ochrophyta</taxon>
        <taxon>Pelagophyceae</taxon>
        <taxon>Pelagomonadales</taxon>
        <taxon>Pelagomonadaceae</taxon>
        <taxon>Chrysophaeum</taxon>
    </lineage>
</organism>
<evidence type="ECO:0000313" key="13">
    <source>
        <dbReference type="EMBL" id="KAJ8600098.1"/>
    </source>
</evidence>
<feature type="binding site" evidence="10">
    <location>
        <position position="124"/>
    </location>
    <ligand>
        <name>K(+)</name>
        <dbReference type="ChEBI" id="CHEBI:29103"/>
    </ligand>
</feature>
<comment type="caution">
    <text evidence="13">The sequence shown here is derived from an EMBL/GenBank/DDBJ whole genome shotgun (WGS) entry which is preliminary data.</text>
</comment>
<keyword evidence="5 10" id="KW-0547">Nucleotide-binding</keyword>
<dbReference type="PANTHER" id="PTHR13232:SF10">
    <property type="entry name" value="NAD(P)H-HYDRATE EPIMERASE"/>
    <property type="match status" value="1"/>
</dbReference>
<feature type="binding site" evidence="10">
    <location>
        <begin position="128"/>
        <end position="134"/>
    </location>
    <ligand>
        <name>(6S)-NADPHX</name>
        <dbReference type="ChEBI" id="CHEBI:64076"/>
    </ligand>
</feature>
<dbReference type="EMBL" id="JAQMWT010000529">
    <property type="protein sequence ID" value="KAJ8600098.1"/>
    <property type="molecule type" value="Genomic_DNA"/>
</dbReference>
<name>A0AAD7UAL2_9STRA</name>
<evidence type="ECO:0000256" key="4">
    <source>
        <dbReference type="ARBA" id="ARBA00022723"/>
    </source>
</evidence>
<evidence type="ECO:0000256" key="6">
    <source>
        <dbReference type="ARBA" id="ARBA00022857"/>
    </source>
</evidence>
<comment type="similarity">
    <text evidence="10">Belongs to the NnrE/AIBP family.</text>
</comment>
<keyword evidence="4 10" id="KW-0479">Metal-binding</keyword>
<protein>
    <recommendedName>
        <fullName evidence="3 10">NAD(P)H-hydrate epimerase</fullName>
        <ecNumber evidence="3 10">5.1.99.6</ecNumber>
    </recommendedName>
    <alternativeName>
        <fullName evidence="10">NAD(P)HX epimerase</fullName>
    </alternativeName>
</protein>
<dbReference type="GO" id="GO:0000166">
    <property type="term" value="F:nucleotide binding"/>
    <property type="evidence" value="ECO:0007669"/>
    <property type="project" value="UniProtKB-KW"/>
</dbReference>
<accession>A0AAD7UAL2</accession>
<feature type="signal peptide" evidence="11">
    <location>
        <begin position="1"/>
        <end position="16"/>
    </location>
</feature>
<evidence type="ECO:0000259" key="12">
    <source>
        <dbReference type="PROSITE" id="PS51385"/>
    </source>
</evidence>
<dbReference type="GO" id="GO:0052856">
    <property type="term" value="F:NAD(P)HX epimerase activity"/>
    <property type="evidence" value="ECO:0007669"/>
    <property type="project" value="UniProtKB-UniRule"/>
</dbReference>
<feature type="binding site" evidence="10">
    <location>
        <position position="157"/>
    </location>
    <ligand>
        <name>(6S)-NADPHX</name>
        <dbReference type="ChEBI" id="CHEBI:64076"/>
    </ligand>
</feature>
<evidence type="ECO:0000256" key="5">
    <source>
        <dbReference type="ARBA" id="ARBA00022741"/>
    </source>
</evidence>
<dbReference type="PANTHER" id="PTHR13232">
    <property type="entry name" value="NAD(P)H-HYDRATE EPIMERASE"/>
    <property type="match status" value="1"/>
</dbReference>
<evidence type="ECO:0000256" key="1">
    <source>
        <dbReference type="ARBA" id="ARBA00000013"/>
    </source>
</evidence>
<dbReference type="EC" id="5.1.99.6" evidence="3 10"/>
<comment type="catalytic activity">
    <reaction evidence="1 10">
        <text>(6R)-NADHX = (6S)-NADHX</text>
        <dbReference type="Rhea" id="RHEA:32215"/>
        <dbReference type="ChEBI" id="CHEBI:64074"/>
        <dbReference type="ChEBI" id="CHEBI:64075"/>
        <dbReference type="EC" id="5.1.99.6"/>
    </reaction>
</comment>
<proteinExistence type="inferred from homology"/>
<dbReference type="NCBIfam" id="TIGR00197">
    <property type="entry name" value="yjeF_nterm"/>
    <property type="match status" value="1"/>
</dbReference>
<dbReference type="Proteomes" id="UP001230188">
    <property type="component" value="Unassembled WGS sequence"/>
</dbReference>
<comment type="caution">
    <text evidence="10">Lacks conserved residue(s) required for the propagation of feature annotation.</text>
</comment>
<evidence type="ECO:0000256" key="8">
    <source>
        <dbReference type="ARBA" id="ARBA00023027"/>
    </source>
</evidence>
<keyword evidence="7 10" id="KW-0630">Potassium</keyword>
<dbReference type="InterPro" id="IPR004443">
    <property type="entry name" value="YjeF_N_dom"/>
</dbReference>
<evidence type="ECO:0000256" key="9">
    <source>
        <dbReference type="ARBA" id="ARBA00023235"/>
    </source>
</evidence>
<keyword evidence="6" id="KW-0521">NADP</keyword>
<reference evidence="13" key="1">
    <citation type="submission" date="2023-01" db="EMBL/GenBank/DDBJ databases">
        <title>Metagenome sequencing of chrysophaentin producing Chrysophaeum taylorii.</title>
        <authorList>
            <person name="Davison J."/>
            <person name="Bewley C."/>
        </authorList>
    </citation>
    <scope>NUCLEOTIDE SEQUENCE</scope>
    <source>
        <strain evidence="13">NIES-1699</strain>
    </source>
</reference>
<evidence type="ECO:0000313" key="14">
    <source>
        <dbReference type="Proteomes" id="UP001230188"/>
    </source>
</evidence>
<evidence type="ECO:0000256" key="3">
    <source>
        <dbReference type="ARBA" id="ARBA00012228"/>
    </source>
</evidence>
<dbReference type="GO" id="GO:0046872">
    <property type="term" value="F:metal ion binding"/>
    <property type="evidence" value="ECO:0007669"/>
    <property type="project" value="UniProtKB-KW"/>
</dbReference>
<dbReference type="InterPro" id="IPR036652">
    <property type="entry name" value="YjeF_N_dom_sf"/>
</dbReference>
<evidence type="ECO:0000256" key="11">
    <source>
        <dbReference type="SAM" id="SignalP"/>
    </source>
</evidence>
<dbReference type="HAMAP" id="MF_01966">
    <property type="entry name" value="NADHX_epimerase"/>
    <property type="match status" value="1"/>
</dbReference>
<gene>
    <name evidence="13" type="ORF">CTAYLR_003450</name>
</gene>
<sequence length="229" mass="24715">MKALGVCLRLLSQAEAVAVDEALFQHFSVDSLMELAGLSVAEAIATHYEEASKVLCVCGPGNNGGDGLVAARHLKEFGFEPEVVYPKRSAKPLFQNLESQMREMRIPVRDNLPPDLGEFDVVVDAIFGFSFTPPVRPPFDSILRDLVESKVPVVSVDIPSGWHVEDGPPTSGLSLAPAVLVSLTAPKKCAAKFEGPHYLGGRFVPPTIFEAFGFSQPPFPKTSQVVRLA</sequence>
<dbReference type="InterPro" id="IPR032976">
    <property type="entry name" value="YJEFN_prot_NAXE-like"/>
</dbReference>
<keyword evidence="14" id="KW-1185">Reference proteome</keyword>